<feature type="transmembrane region" description="Helical" evidence="2">
    <location>
        <begin position="381"/>
        <end position="403"/>
    </location>
</feature>
<feature type="chain" id="PRO_5046413889" evidence="3">
    <location>
        <begin position="18"/>
        <end position="800"/>
    </location>
</feature>
<evidence type="ECO:0000256" key="2">
    <source>
        <dbReference type="SAM" id="Phobius"/>
    </source>
</evidence>
<accession>A0ABP0M7X1</accession>
<dbReference type="EMBL" id="CAXAMM010020269">
    <property type="protein sequence ID" value="CAK9047577.1"/>
    <property type="molecule type" value="Genomic_DNA"/>
</dbReference>
<feature type="transmembrane region" description="Helical" evidence="2">
    <location>
        <begin position="720"/>
        <end position="742"/>
    </location>
</feature>
<protein>
    <submittedName>
        <fullName evidence="4">Uncharacterized protein</fullName>
    </submittedName>
</protein>
<gene>
    <name evidence="4" type="ORF">SCF082_LOCUS26641</name>
</gene>
<evidence type="ECO:0000256" key="3">
    <source>
        <dbReference type="SAM" id="SignalP"/>
    </source>
</evidence>
<keyword evidence="2" id="KW-0812">Transmembrane</keyword>
<feature type="transmembrane region" description="Helical" evidence="2">
    <location>
        <begin position="684"/>
        <end position="708"/>
    </location>
</feature>
<reference evidence="4 5" key="1">
    <citation type="submission" date="2024-02" db="EMBL/GenBank/DDBJ databases">
        <authorList>
            <person name="Chen Y."/>
            <person name="Shah S."/>
            <person name="Dougan E. K."/>
            <person name="Thang M."/>
            <person name="Chan C."/>
        </authorList>
    </citation>
    <scope>NUCLEOTIDE SEQUENCE [LARGE SCALE GENOMIC DNA]</scope>
</reference>
<name>A0ABP0M7X1_9DINO</name>
<feature type="signal peptide" evidence="3">
    <location>
        <begin position="1"/>
        <end position="17"/>
    </location>
</feature>
<proteinExistence type="predicted"/>
<feature type="transmembrane region" description="Helical" evidence="2">
    <location>
        <begin position="644"/>
        <end position="664"/>
    </location>
</feature>
<evidence type="ECO:0000256" key="1">
    <source>
        <dbReference type="SAM" id="MobiDB-lite"/>
    </source>
</evidence>
<keyword evidence="2" id="KW-1133">Transmembrane helix</keyword>
<keyword evidence="2" id="KW-0472">Membrane</keyword>
<feature type="transmembrane region" description="Helical" evidence="2">
    <location>
        <begin position="346"/>
        <end position="369"/>
    </location>
</feature>
<feature type="transmembrane region" description="Helical" evidence="2">
    <location>
        <begin position="479"/>
        <end position="500"/>
    </location>
</feature>
<feature type="region of interest" description="Disordered" evidence="1">
    <location>
        <begin position="587"/>
        <end position="606"/>
    </location>
</feature>
<feature type="transmembrane region" description="Helical" evidence="2">
    <location>
        <begin position="762"/>
        <end position="781"/>
    </location>
</feature>
<keyword evidence="3" id="KW-0732">Signal</keyword>
<evidence type="ECO:0000313" key="4">
    <source>
        <dbReference type="EMBL" id="CAK9047577.1"/>
    </source>
</evidence>
<comment type="caution">
    <text evidence="4">The sequence shown here is derived from an EMBL/GenBank/DDBJ whole genome shotgun (WGS) entry which is preliminary data.</text>
</comment>
<dbReference type="Proteomes" id="UP001642464">
    <property type="component" value="Unassembled WGS sequence"/>
</dbReference>
<keyword evidence="5" id="KW-1185">Reference proteome</keyword>
<evidence type="ECO:0000313" key="5">
    <source>
        <dbReference type="Proteomes" id="UP001642464"/>
    </source>
</evidence>
<organism evidence="4 5">
    <name type="scientific">Durusdinium trenchii</name>
    <dbReference type="NCBI Taxonomy" id="1381693"/>
    <lineage>
        <taxon>Eukaryota</taxon>
        <taxon>Sar</taxon>
        <taxon>Alveolata</taxon>
        <taxon>Dinophyceae</taxon>
        <taxon>Suessiales</taxon>
        <taxon>Symbiodiniaceae</taxon>
        <taxon>Durusdinium</taxon>
    </lineage>
</organism>
<sequence>MKFFALILTSSFSSALAVAAGKAKSATGGLLADDKPTNPWLSLLTKSWALPGESQEEQSKGLDGLASSILALAKNHKSGAPDEEMKAAVESISQILTDMKDSVTTGNAAAQQEINKKQSAVKNCSVPAETSMPDFEATLHLGVKDVLDCRADEKSYYDAYQHCLSEEARCANTTECCVDLIQPNPYCLSPPSPPSPLTFQSECDTASKCREKDLDNKLAFFELKLQEYNEASYACEQSRLGCNSSYTCQLKQEAWKEKHALCNSNQSAFEQAYCDLAGTQEAHWDTYSSCHARSVQALEAEEVKQEPPRSALRSHEALPMVPKVDIFICHSWSCPAGMKILVLCHYFNLSLAMVSAIIACLLASLGLILQMGSLRDVGRESYAVLWSAFVLWPSAVFLLMYFFGHLFRRSTVWLDRLCVNQANLRLKAQTLQVIPAFVSQASEMLVVWDQTLLQKAWCSYEMAVRAKASGFTSSFLVPIWAPIWSLFWVGFLIILSWCLLDGVDPLSSLNFSSMFIYYFGPPYTYVVSAPCSALFCIWKLEQHKALLDQMDCFDLRKATCTLETDRVFIRRQVLRLFDDARRCGTEPADPLLPSGASGGEPGEGEVGEVGEVKEEVLEEFNDYVRGPLREGVVKSLGSHEDISLELLMVMSLPLIFLGVLNVLTCEGRLDCEAAVSTLGFPSVSWFQATLAGIYLVFWPLNGVIFWPLTLRASHLAVRAAAGPLAQFLLASLSCGGVLILWGLWQGASATMFLLGSKNLDRFYLSAVAAGVMLEIWLLWHLTKHNWMEQQSSKTSRRSAH</sequence>